<sequence>MLIDELKGKALDEFVEGILTLETKEECYAFFDDLCTVNEIKTLVQRFQVAKMLYNNNTYSKIESDAGASTATISRVKRSLYHGNNSYELMFSRMHNNPESNKKTD</sequence>
<proteinExistence type="predicted"/>
<dbReference type="EMBL" id="CP034346">
    <property type="protein sequence ID" value="AZS15384.1"/>
    <property type="molecule type" value="Genomic_DNA"/>
</dbReference>
<dbReference type="Proteomes" id="UP000270678">
    <property type="component" value="Chromosome"/>
</dbReference>
<dbReference type="InterPro" id="IPR010921">
    <property type="entry name" value="Trp_repressor/repl_initiator"/>
</dbReference>
<dbReference type="PIRSF" id="PIRSF012508">
    <property type="entry name" value="YerC"/>
    <property type="match status" value="1"/>
</dbReference>
<dbReference type="InterPro" id="IPR038116">
    <property type="entry name" value="TrpR-like_sf"/>
</dbReference>
<dbReference type="RefSeq" id="WP_126998950.1">
    <property type="nucleotide sequence ID" value="NZ_CP034346.1"/>
</dbReference>
<dbReference type="AlphaFoldDB" id="A0A3S9UYI6"/>
<protein>
    <submittedName>
        <fullName evidence="1">Transcriptional regulator</fullName>
    </submittedName>
</protein>
<dbReference type="Gene3D" id="1.10.1270.10">
    <property type="entry name" value="TrpR-like"/>
    <property type="match status" value="1"/>
</dbReference>
<dbReference type="Pfam" id="PF01371">
    <property type="entry name" value="Trp_repressor"/>
    <property type="match status" value="1"/>
</dbReference>
<dbReference type="GO" id="GO:0003700">
    <property type="term" value="F:DNA-binding transcription factor activity"/>
    <property type="evidence" value="ECO:0007669"/>
    <property type="project" value="InterPro"/>
</dbReference>
<gene>
    <name evidence="1" type="ORF">EI981_13530</name>
</gene>
<dbReference type="SUPFAM" id="SSF48295">
    <property type="entry name" value="TrpR-like"/>
    <property type="match status" value="1"/>
</dbReference>
<dbReference type="InterPro" id="IPR013368">
    <property type="entry name" value="YecD_YerC"/>
</dbReference>
<dbReference type="InterPro" id="IPR000831">
    <property type="entry name" value="Trp_repress"/>
</dbReference>
<evidence type="ECO:0000313" key="1">
    <source>
        <dbReference type="EMBL" id="AZS15384.1"/>
    </source>
</evidence>
<dbReference type="GO" id="GO:0043565">
    <property type="term" value="F:sequence-specific DNA binding"/>
    <property type="evidence" value="ECO:0007669"/>
    <property type="project" value="InterPro"/>
</dbReference>
<organism evidence="1 2">
    <name type="scientific">Paenibacillus lutimineralis</name>
    <dbReference type="NCBI Taxonomy" id="2707005"/>
    <lineage>
        <taxon>Bacteria</taxon>
        <taxon>Bacillati</taxon>
        <taxon>Bacillota</taxon>
        <taxon>Bacilli</taxon>
        <taxon>Bacillales</taxon>
        <taxon>Paenibacillaceae</taxon>
        <taxon>Paenibacillus</taxon>
    </lineage>
</organism>
<dbReference type="PANTHER" id="PTHR40080">
    <property type="entry name" value="LMO1763 PROTEIN"/>
    <property type="match status" value="1"/>
</dbReference>
<accession>A0A3S9UYI6</accession>
<dbReference type="NCBIfam" id="TIGR02531">
    <property type="entry name" value="yecD_yerC"/>
    <property type="match status" value="1"/>
</dbReference>
<dbReference type="KEGG" id="plut:EI981_13530"/>
<dbReference type="OrthoDB" id="2874807at2"/>
<name>A0A3S9UYI6_9BACL</name>
<keyword evidence="2" id="KW-1185">Reference proteome</keyword>
<evidence type="ECO:0000313" key="2">
    <source>
        <dbReference type="Proteomes" id="UP000270678"/>
    </source>
</evidence>
<reference evidence="2" key="1">
    <citation type="submission" date="2018-12" db="EMBL/GenBank/DDBJ databases">
        <title>Complete genome sequence of Paenibacillus sp. MBLB1234.</title>
        <authorList>
            <person name="Nam Y.-D."/>
            <person name="Kang J."/>
            <person name="Chung W.-H."/>
            <person name="Park Y.S."/>
        </authorList>
    </citation>
    <scope>NUCLEOTIDE SEQUENCE [LARGE SCALE GENOMIC DNA]</scope>
    <source>
        <strain evidence="2">MBLB1234</strain>
    </source>
</reference>
<dbReference type="PANTHER" id="PTHR40080:SF1">
    <property type="entry name" value="TRPR-LIKE PROTEIN YERC_YECD"/>
    <property type="match status" value="1"/>
</dbReference>